<dbReference type="AlphaFoldDB" id="A0A2U2AJP5"/>
<accession>A0A2U2AJP5</accession>
<dbReference type="EMBL" id="QEWR01000003">
    <property type="protein sequence ID" value="PWD83043.1"/>
    <property type="molecule type" value="Genomic_DNA"/>
</dbReference>
<dbReference type="RefSeq" id="WP_109236258.1">
    <property type="nucleotide sequence ID" value="NZ_BMXZ01000002.1"/>
</dbReference>
<evidence type="ECO:0000313" key="1">
    <source>
        <dbReference type="EMBL" id="PWD83043.1"/>
    </source>
</evidence>
<comment type="caution">
    <text evidence="1">The sequence shown here is derived from an EMBL/GenBank/DDBJ whole genome shotgun (WGS) entry which is preliminary data.</text>
</comment>
<protein>
    <submittedName>
        <fullName evidence="1">Uncharacterized protein</fullName>
    </submittedName>
</protein>
<organism evidence="1 2">
    <name type="scientific">Ignatzschineria indica</name>
    <dbReference type="NCBI Taxonomy" id="472583"/>
    <lineage>
        <taxon>Bacteria</taxon>
        <taxon>Pseudomonadati</taxon>
        <taxon>Pseudomonadota</taxon>
        <taxon>Gammaproteobacteria</taxon>
        <taxon>Cardiobacteriales</taxon>
        <taxon>Ignatzschineriaceae</taxon>
        <taxon>Ignatzschineria</taxon>
    </lineage>
</organism>
<sequence>MTQIIRLNKNMNGNFSGKEIVTPIGLKPIFSFNANRTKMVDDSEALPSDYGNLSYVESMIEVLGDYETPAVSRIKSGFYGNYLELSRKGYKSSVKNSQTHKKLQVSIAVKFRINTVEIVPMINLRLLSFGVEGGYFYLHPLPSGEGIVVRSSVGDKEFTIIDRNIVGELISLVVVFDGKDSRFTINGRTIYLCPLDAIPDNNYVRSIYLNGSDSKARFQELEIFGFDFYSSDKFTDDDIKRLWHNINN</sequence>
<gene>
    <name evidence="1" type="ORF">DC082_06355</name>
</gene>
<proteinExistence type="predicted"/>
<dbReference type="Proteomes" id="UP000244948">
    <property type="component" value="Unassembled WGS sequence"/>
</dbReference>
<evidence type="ECO:0000313" key="2">
    <source>
        <dbReference type="Proteomes" id="UP000244948"/>
    </source>
</evidence>
<reference evidence="1 2" key="1">
    <citation type="journal article" date="2018" name="Genome Announc.">
        <title>Ignatzschineria cameli sp. nov., isolated from necrotic foot tissue of dromedaries (Camelus dromedarius) and associated maggots (Wohlfahrtia species) in Dubai.</title>
        <authorList>
            <person name="Tsang C.C."/>
            <person name="Tang J.Y."/>
            <person name="Fong J.Y."/>
            <person name="Kinne J."/>
            <person name="Lee H.H."/>
            <person name="Joseph M."/>
            <person name="Jose S."/>
            <person name="Schuster R.K."/>
            <person name="Tang Y."/>
            <person name="Sivakumar S."/>
            <person name="Chen J.H."/>
            <person name="Teng J.L."/>
            <person name="Lau S.K."/>
            <person name="Wernery U."/>
            <person name="Woo P.C."/>
        </authorList>
    </citation>
    <scope>NUCLEOTIDE SEQUENCE [LARGE SCALE GENOMIC DNA]</scope>
    <source>
        <strain evidence="1 2">KCTC 22643</strain>
    </source>
</reference>
<keyword evidence="2" id="KW-1185">Reference proteome</keyword>
<name>A0A2U2AJP5_9GAMM</name>